<reference evidence="1 2" key="1">
    <citation type="submission" date="2023-07" db="EMBL/GenBank/DDBJ databases">
        <title>Sorghum-associated microbial communities from plants grown in Nebraska, USA.</title>
        <authorList>
            <person name="Schachtman D."/>
        </authorList>
    </citation>
    <scope>NUCLEOTIDE SEQUENCE [LARGE SCALE GENOMIC DNA]</scope>
    <source>
        <strain evidence="1 2">BE57</strain>
    </source>
</reference>
<evidence type="ECO:0000313" key="1">
    <source>
        <dbReference type="EMBL" id="MDR6803128.1"/>
    </source>
</evidence>
<protein>
    <submittedName>
        <fullName evidence="1">Uncharacterized protein</fullName>
    </submittedName>
</protein>
<accession>A0ABU1QPP9</accession>
<gene>
    <name evidence="1" type="ORF">J2W84_000165</name>
</gene>
<evidence type="ECO:0000313" key="2">
    <source>
        <dbReference type="Proteomes" id="UP001264980"/>
    </source>
</evidence>
<dbReference type="RefSeq" id="WP_309980641.1">
    <property type="nucleotide sequence ID" value="NZ_JAVDTI010000001.1"/>
</dbReference>
<keyword evidence="2" id="KW-1185">Reference proteome</keyword>
<comment type="caution">
    <text evidence="1">The sequence shown here is derived from an EMBL/GenBank/DDBJ whole genome shotgun (WGS) entry which is preliminary data.</text>
</comment>
<organism evidence="1 2">
    <name type="scientific">Dyadobacter fermentans</name>
    <dbReference type="NCBI Taxonomy" id="94254"/>
    <lineage>
        <taxon>Bacteria</taxon>
        <taxon>Pseudomonadati</taxon>
        <taxon>Bacteroidota</taxon>
        <taxon>Cytophagia</taxon>
        <taxon>Cytophagales</taxon>
        <taxon>Spirosomataceae</taxon>
        <taxon>Dyadobacter</taxon>
    </lineage>
</organism>
<proteinExistence type="predicted"/>
<name>A0ABU1QPP9_9BACT</name>
<sequence length="94" mass="11089">MKAKSVKEIEKLLSPISDAETIEVNLKQLLLVYRAIEDWRGFFHNPMHYPTVEDVSKYLGNRRSGMYAVMDHIYMKTFEQLLPSDIEDRLEELL</sequence>
<dbReference type="Proteomes" id="UP001264980">
    <property type="component" value="Unassembled WGS sequence"/>
</dbReference>
<dbReference type="EMBL" id="JAVDTI010000001">
    <property type="protein sequence ID" value="MDR6803128.1"/>
    <property type="molecule type" value="Genomic_DNA"/>
</dbReference>